<comment type="cofactor">
    <cofactor evidence="1 10">
        <name>Mg(2+)</name>
        <dbReference type="ChEBI" id="CHEBI:18420"/>
    </cofactor>
</comment>
<dbReference type="HAMAP" id="MF_00185">
    <property type="entry name" value="IPP_trans"/>
    <property type="match status" value="1"/>
</dbReference>
<organism evidence="14 15">
    <name type="scientific">Desulfurobacterium indicum</name>
    <dbReference type="NCBI Taxonomy" id="1914305"/>
    <lineage>
        <taxon>Bacteria</taxon>
        <taxon>Pseudomonadati</taxon>
        <taxon>Aquificota</taxon>
        <taxon>Aquificia</taxon>
        <taxon>Desulfurobacteriales</taxon>
        <taxon>Desulfurobacteriaceae</taxon>
        <taxon>Desulfurobacterium</taxon>
    </lineage>
</organism>
<comment type="caution">
    <text evidence="14">The sequence shown here is derived from an EMBL/GenBank/DDBJ whole genome shotgun (WGS) entry which is preliminary data.</text>
</comment>
<dbReference type="EMBL" id="MOEN01000005">
    <property type="protein sequence ID" value="OMH40977.1"/>
    <property type="molecule type" value="Genomic_DNA"/>
</dbReference>
<keyword evidence="6 10" id="KW-0547">Nucleotide-binding</keyword>
<evidence type="ECO:0000256" key="2">
    <source>
        <dbReference type="ARBA" id="ARBA00003213"/>
    </source>
</evidence>
<dbReference type="PANTHER" id="PTHR11088">
    <property type="entry name" value="TRNA DIMETHYLALLYLTRANSFERASE"/>
    <property type="match status" value="1"/>
</dbReference>
<dbReference type="Proteomes" id="UP000187408">
    <property type="component" value="Unassembled WGS sequence"/>
</dbReference>
<evidence type="ECO:0000256" key="13">
    <source>
        <dbReference type="RuleBase" id="RU003785"/>
    </source>
</evidence>
<keyword evidence="15" id="KW-1185">Reference proteome</keyword>
<keyword evidence="4 10" id="KW-0808">Transferase</keyword>
<evidence type="ECO:0000256" key="11">
    <source>
        <dbReference type="RuleBase" id="RU003783"/>
    </source>
</evidence>
<dbReference type="GO" id="GO:0052381">
    <property type="term" value="F:tRNA dimethylallyltransferase activity"/>
    <property type="evidence" value="ECO:0007669"/>
    <property type="project" value="UniProtKB-UniRule"/>
</dbReference>
<dbReference type="InterPro" id="IPR039657">
    <property type="entry name" value="Dimethylallyltransferase"/>
</dbReference>
<dbReference type="InterPro" id="IPR018022">
    <property type="entry name" value="IPT"/>
</dbReference>
<evidence type="ECO:0000256" key="12">
    <source>
        <dbReference type="RuleBase" id="RU003784"/>
    </source>
</evidence>
<evidence type="ECO:0000256" key="10">
    <source>
        <dbReference type="HAMAP-Rule" id="MF_00185"/>
    </source>
</evidence>
<keyword evidence="5 10" id="KW-0819">tRNA processing</keyword>
<comment type="similarity">
    <text evidence="3 10 13">Belongs to the IPP transferase family.</text>
</comment>
<comment type="caution">
    <text evidence="10">Lacks conserved residue(s) required for the propagation of feature annotation.</text>
</comment>
<dbReference type="NCBIfam" id="TIGR00174">
    <property type="entry name" value="miaA"/>
    <property type="match status" value="1"/>
</dbReference>
<evidence type="ECO:0000256" key="3">
    <source>
        <dbReference type="ARBA" id="ARBA00005842"/>
    </source>
</evidence>
<dbReference type="Gene3D" id="3.40.50.300">
    <property type="entry name" value="P-loop containing nucleotide triphosphate hydrolases"/>
    <property type="match status" value="1"/>
</dbReference>
<comment type="catalytic activity">
    <reaction evidence="9 10 11">
        <text>adenosine(37) in tRNA + dimethylallyl diphosphate = N(6)-dimethylallyladenosine(37) in tRNA + diphosphate</text>
        <dbReference type="Rhea" id="RHEA:26482"/>
        <dbReference type="Rhea" id="RHEA-COMP:10162"/>
        <dbReference type="Rhea" id="RHEA-COMP:10375"/>
        <dbReference type="ChEBI" id="CHEBI:33019"/>
        <dbReference type="ChEBI" id="CHEBI:57623"/>
        <dbReference type="ChEBI" id="CHEBI:74411"/>
        <dbReference type="ChEBI" id="CHEBI:74415"/>
        <dbReference type="EC" id="2.5.1.75"/>
    </reaction>
</comment>
<comment type="subunit">
    <text evidence="10">Monomer.</text>
</comment>
<proteinExistence type="inferred from homology"/>
<evidence type="ECO:0000256" key="8">
    <source>
        <dbReference type="ARBA" id="ARBA00022842"/>
    </source>
</evidence>
<evidence type="ECO:0000256" key="7">
    <source>
        <dbReference type="ARBA" id="ARBA00022840"/>
    </source>
</evidence>
<dbReference type="RefSeq" id="WP_076712456.1">
    <property type="nucleotide sequence ID" value="NZ_MOEN01000005.1"/>
</dbReference>
<comment type="function">
    <text evidence="2 10 12">Catalyzes the transfer of a dimethylallyl group onto the adenine at position 37 in tRNAs that read codons beginning with uridine, leading to the formation of N6-(dimethylallyl)adenosine (i(6)A).</text>
</comment>
<dbReference type="SUPFAM" id="SSF52540">
    <property type="entry name" value="P-loop containing nucleoside triphosphate hydrolases"/>
    <property type="match status" value="2"/>
</dbReference>
<feature type="site" description="Interaction with substrate tRNA" evidence="10">
    <location>
        <position position="103"/>
    </location>
</feature>
<dbReference type="GO" id="GO:0006400">
    <property type="term" value="P:tRNA modification"/>
    <property type="evidence" value="ECO:0007669"/>
    <property type="project" value="TreeGrafter"/>
</dbReference>
<feature type="binding site" evidence="10">
    <location>
        <begin position="14"/>
        <end position="19"/>
    </location>
    <ligand>
        <name>substrate</name>
    </ligand>
</feature>
<evidence type="ECO:0000256" key="6">
    <source>
        <dbReference type="ARBA" id="ARBA00022741"/>
    </source>
</evidence>
<dbReference type="STRING" id="1914305.BLW93_02040"/>
<evidence type="ECO:0000256" key="5">
    <source>
        <dbReference type="ARBA" id="ARBA00022694"/>
    </source>
</evidence>
<dbReference type="AlphaFoldDB" id="A0A1R1MMH6"/>
<dbReference type="PANTHER" id="PTHR11088:SF60">
    <property type="entry name" value="TRNA DIMETHYLALLYLTRANSFERASE"/>
    <property type="match status" value="1"/>
</dbReference>
<dbReference type="InterPro" id="IPR027417">
    <property type="entry name" value="P-loop_NTPase"/>
</dbReference>
<feature type="binding site" evidence="10">
    <location>
        <begin position="12"/>
        <end position="19"/>
    </location>
    <ligand>
        <name>ATP</name>
        <dbReference type="ChEBI" id="CHEBI:30616"/>
    </ligand>
</feature>
<dbReference type="Gene3D" id="1.10.20.140">
    <property type="match status" value="1"/>
</dbReference>
<evidence type="ECO:0000256" key="4">
    <source>
        <dbReference type="ARBA" id="ARBA00022679"/>
    </source>
</evidence>
<evidence type="ECO:0000256" key="1">
    <source>
        <dbReference type="ARBA" id="ARBA00001946"/>
    </source>
</evidence>
<evidence type="ECO:0000313" key="14">
    <source>
        <dbReference type="EMBL" id="OMH40977.1"/>
    </source>
</evidence>
<feature type="site" description="Interaction with substrate tRNA" evidence="10">
    <location>
        <position position="125"/>
    </location>
</feature>
<dbReference type="OrthoDB" id="9776390at2"/>
<evidence type="ECO:0000313" key="15">
    <source>
        <dbReference type="Proteomes" id="UP000187408"/>
    </source>
</evidence>
<dbReference type="EC" id="2.5.1.75" evidence="10"/>
<keyword evidence="7 10" id="KW-0067">ATP-binding</keyword>
<name>A0A1R1MMH6_9BACT</name>
<accession>A0A1R1MMH6</accession>
<protein>
    <recommendedName>
        <fullName evidence="10">tRNA dimethylallyltransferase</fullName>
        <ecNumber evidence="10">2.5.1.75</ecNumber>
    </recommendedName>
    <alternativeName>
        <fullName evidence="10">Dimethylallyl diphosphate:tRNA dimethylallyltransferase</fullName>
        <shortName evidence="10">DMAPP:tRNA dimethylallyltransferase</shortName>
        <shortName evidence="10">DMATase</shortName>
    </alternativeName>
    <alternativeName>
        <fullName evidence="10">Isopentenyl-diphosphate:tRNA isopentenyltransferase</fullName>
        <shortName evidence="10">IPP transferase</shortName>
        <shortName evidence="10">IPPT</shortName>
        <shortName evidence="10">IPTase</shortName>
    </alternativeName>
</protein>
<dbReference type="GO" id="GO:0005524">
    <property type="term" value="F:ATP binding"/>
    <property type="evidence" value="ECO:0007669"/>
    <property type="project" value="UniProtKB-UniRule"/>
</dbReference>
<sequence>MEREKPLIVITGPTAAGKTDFSIKLAKAIGGEIISADSMQVYRELDIGTDKISSDRMEGIPHHLIDIVYPDVYFSVADFVKEADRAIREIRKRGKFPLIVGGTAFYIRALLYGLSPVPPADESIRRELSKVSTEELYSSLKKVDPGYASKIHKTDRKRIIRALEVYKLTGKPLSSFKLPEKPRYEFYGYFLYRNRDELYKRINNRVDSQIERGLVQEARKLLSYGKGITAFQALGYKELLPYIEGKVSLEEAVRDLKRRTRQFAKRQFTWFRREKGFKWINLSEIPEEEVINVIKDDLRKGGVL</sequence>
<dbReference type="Pfam" id="PF01715">
    <property type="entry name" value="IPPT"/>
    <property type="match status" value="1"/>
</dbReference>
<reference evidence="14 15" key="1">
    <citation type="submission" date="2016-10" db="EMBL/GenBank/DDBJ databases">
        <title>Genome sequence of a sulfur-reducing bacterium Desulfurobacterium indicum K6013.</title>
        <authorList>
            <person name="Cao J."/>
            <person name="Shao Z."/>
            <person name="Alain K."/>
            <person name="Jebbar M."/>
        </authorList>
    </citation>
    <scope>NUCLEOTIDE SEQUENCE [LARGE SCALE GENOMIC DNA]</scope>
    <source>
        <strain evidence="14 15">K6013</strain>
    </source>
</reference>
<keyword evidence="8 10" id="KW-0460">Magnesium</keyword>
<feature type="region of interest" description="Interaction with substrate tRNA" evidence="10">
    <location>
        <begin position="37"/>
        <end position="40"/>
    </location>
</feature>
<evidence type="ECO:0000256" key="9">
    <source>
        <dbReference type="ARBA" id="ARBA00049563"/>
    </source>
</evidence>
<gene>
    <name evidence="10" type="primary">miaA</name>
    <name evidence="14" type="ORF">BLW93_02040</name>
</gene>